<dbReference type="AlphaFoldDB" id="A0A8S1ERR1"/>
<dbReference type="InterPro" id="IPR027417">
    <property type="entry name" value="P-loop_NTPase"/>
</dbReference>
<keyword evidence="3" id="KW-0347">Helicase</keyword>
<dbReference type="InterPro" id="IPR050534">
    <property type="entry name" value="Coronavir_polyprotein_1ab"/>
</dbReference>
<dbReference type="Gene3D" id="3.40.50.300">
    <property type="entry name" value="P-loop containing nucleotide triphosphate hydrolases"/>
    <property type="match status" value="2"/>
</dbReference>
<dbReference type="GO" id="GO:0005524">
    <property type="term" value="F:ATP binding"/>
    <property type="evidence" value="ECO:0007669"/>
    <property type="project" value="UniProtKB-KW"/>
</dbReference>
<dbReference type="Pfam" id="PF13245">
    <property type="entry name" value="AAA_19"/>
    <property type="match status" value="1"/>
</dbReference>
<dbReference type="Proteomes" id="UP000494206">
    <property type="component" value="Unassembled WGS sequence"/>
</dbReference>
<comment type="caution">
    <text evidence="6">The sequence shown here is derived from an EMBL/GenBank/DDBJ whole genome shotgun (WGS) entry which is preliminary data.</text>
</comment>
<protein>
    <recommendedName>
        <fullName evidence="5">DNA2/NAM7 helicase-like C-terminal domain-containing protein</fullName>
    </recommendedName>
</protein>
<dbReference type="EMBL" id="CADEPM010000003">
    <property type="protein sequence ID" value="CAB3402163.1"/>
    <property type="molecule type" value="Genomic_DNA"/>
</dbReference>
<reference evidence="6 7" key="1">
    <citation type="submission" date="2020-04" db="EMBL/GenBank/DDBJ databases">
        <authorList>
            <person name="Laetsch R D."/>
            <person name="Stevens L."/>
            <person name="Kumar S."/>
            <person name="Blaxter L. M."/>
        </authorList>
    </citation>
    <scope>NUCLEOTIDE SEQUENCE [LARGE SCALE GENOMIC DNA]</scope>
</reference>
<evidence type="ECO:0000259" key="5">
    <source>
        <dbReference type="Pfam" id="PF13087"/>
    </source>
</evidence>
<evidence type="ECO:0000313" key="7">
    <source>
        <dbReference type="Proteomes" id="UP000494206"/>
    </source>
</evidence>
<evidence type="ECO:0000313" key="6">
    <source>
        <dbReference type="EMBL" id="CAB3402163.1"/>
    </source>
</evidence>
<accession>A0A8S1ERR1</accession>
<keyword evidence="7" id="KW-1185">Reference proteome</keyword>
<dbReference type="InterPro" id="IPR047187">
    <property type="entry name" value="SF1_C_Upf1"/>
</dbReference>
<keyword evidence="2" id="KW-0378">Hydrolase</keyword>
<keyword evidence="1" id="KW-0547">Nucleotide-binding</keyword>
<evidence type="ECO:0000256" key="4">
    <source>
        <dbReference type="ARBA" id="ARBA00022840"/>
    </source>
</evidence>
<feature type="domain" description="DNA2/NAM7 helicase-like C-terminal" evidence="5">
    <location>
        <begin position="767"/>
        <end position="941"/>
    </location>
</feature>
<dbReference type="Pfam" id="PF13087">
    <property type="entry name" value="AAA_12"/>
    <property type="match status" value="1"/>
</dbReference>
<dbReference type="GO" id="GO:0043139">
    <property type="term" value="F:5'-3' DNA helicase activity"/>
    <property type="evidence" value="ECO:0007669"/>
    <property type="project" value="TreeGrafter"/>
</dbReference>
<evidence type="ECO:0000256" key="3">
    <source>
        <dbReference type="ARBA" id="ARBA00022806"/>
    </source>
</evidence>
<evidence type="ECO:0000256" key="2">
    <source>
        <dbReference type="ARBA" id="ARBA00022801"/>
    </source>
</evidence>
<dbReference type="InterPro" id="IPR041679">
    <property type="entry name" value="DNA2/NAM7-like_C"/>
</dbReference>
<name>A0A8S1ERR1_9PELO</name>
<gene>
    <name evidence="6" type="ORF">CBOVIS_LOCUS4813</name>
</gene>
<dbReference type="SUPFAM" id="SSF52540">
    <property type="entry name" value="P-loop containing nucleoside triphosphate hydrolases"/>
    <property type="match status" value="1"/>
</dbReference>
<dbReference type="PANTHER" id="PTHR43788:SF16">
    <property type="entry name" value="HELICASE WITH ZINC FINGER 2"/>
    <property type="match status" value="1"/>
</dbReference>
<evidence type="ECO:0000256" key="1">
    <source>
        <dbReference type="ARBA" id="ARBA00022741"/>
    </source>
</evidence>
<keyword evidence="4" id="KW-0067">ATP-binding</keyword>
<dbReference type="OrthoDB" id="5851052at2759"/>
<organism evidence="6 7">
    <name type="scientific">Caenorhabditis bovis</name>
    <dbReference type="NCBI Taxonomy" id="2654633"/>
    <lineage>
        <taxon>Eukaryota</taxon>
        <taxon>Metazoa</taxon>
        <taxon>Ecdysozoa</taxon>
        <taxon>Nematoda</taxon>
        <taxon>Chromadorea</taxon>
        <taxon>Rhabditida</taxon>
        <taxon>Rhabditina</taxon>
        <taxon>Rhabditomorpha</taxon>
        <taxon>Rhabditoidea</taxon>
        <taxon>Rhabditidae</taxon>
        <taxon>Peloderinae</taxon>
        <taxon>Caenorhabditis</taxon>
    </lineage>
</organism>
<dbReference type="GO" id="GO:0016787">
    <property type="term" value="F:hydrolase activity"/>
    <property type="evidence" value="ECO:0007669"/>
    <property type="project" value="UniProtKB-KW"/>
</dbReference>
<proteinExistence type="predicted"/>
<dbReference type="CDD" id="cd18808">
    <property type="entry name" value="SF1_C_Upf1"/>
    <property type="match status" value="1"/>
</dbReference>
<sequence length="989" mass="112259">MTDNAITIGYYYLPSEASEHPWEEHYINSESTIQQRRSYLTYTFFDAKRFRHASETCWKKLDAAEIRTIVSPTKHNSRFTTRSEPSDVVINSTTIFAWYRLVEFNGKYFTATPMHFEVAATDRADLRLAVLDASSRKIDVIGQIHLSSLHPGDIIRVTEMRLLKELTTGMDINEPLKKGFEPIWKISRFSLFKRVIGKNALITPLKSVTTSSNAKCIVVNQVNCAWIPNKMTSMPLEKDHFYDAEVFLIKTNQNRLTKNFASIEHEIKVLKILKRIATFPTNDSTVLRVFQKNTTYKNALEVSGAKSRREKYERIGKNLRLTVNAISAVERINKDTATYHANIEVGHEHLKFGIRNANNDQPIGSWATEKRIQITTSSGRTLSGRTLTAIDGKSEIHVTARLSKNLLSENRTEITMKPVKVVQENSDTKVSHFLQNYWNRLDELIPEASNSDKILNAIYDGPGIPYHPNRTRSCRLLTKHGKPFRLLNEQENYVNALFDNQPLVLGVASFGCGKTTIIAAAVHCLIANDATSIMSTDNNCNPSINLILTKTNSAVVNFINSLDSLGSDHINDTIRIISDFNEKIISESLITKYDFPKLIAARFKQFLTSFNGYRMTDANATTIAKKMLNYLLANNLISSSEVLNNHLFDEVIGELEQGIVVSYETAAMLYVRQWMPRVWCGTISSVITLFDLFDDLRKRVATIQIDEASQLDKTTFVVLLAMFPHARFALVGDPYQLAPFAHDLLPAFIYDIGIGKFLEEAVQSRKFPMFPLFNVFRNHPHTTNLLSETFYSGQLQSMVDANDRSEILDGFKRWPNKACSMLFVNHHDTHRDIASSIENVSERQLAIRIATHLTNIQGVMPHQIGLITLYKAQRNYLVDEVQQFGNFFVGTADSSQGKEFRATIVMTTKTNHIGHNPFICDDRRVNVALSRSREITVIIGNFEGLRRYQPWSQILSNIRSHGNVVGAEFFGKNIDLFSVLPKPNNENKN</sequence>
<dbReference type="PANTHER" id="PTHR43788">
    <property type="entry name" value="DNA2/NAM7 HELICASE FAMILY MEMBER"/>
    <property type="match status" value="1"/>
</dbReference>